<dbReference type="GO" id="GO:0006508">
    <property type="term" value="P:proteolysis"/>
    <property type="evidence" value="ECO:0007669"/>
    <property type="project" value="UniProtKB-KW"/>
</dbReference>
<keyword evidence="5" id="KW-0378">Hydrolase</keyword>
<evidence type="ECO:0000256" key="1">
    <source>
        <dbReference type="ARBA" id="ARBA00008721"/>
    </source>
</evidence>
<dbReference type="Pfam" id="PF05572">
    <property type="entry name" value="Peptidase_M43"/>
    <property type="match status" value="2"/>
</dbReference>
<dbReference type="Gene3D" id="3.40.390.10">
    <property type="entry name" value="Collagenase (Catalytic Domain)"/>
    <property type="match status" value="2"/>
</dbReference>
<dbReference type="InterPro" id="IPR024079">
    <property type="entry name" value="MetalloPept_cat_dom_sf"/>
</dbReference>
<gene>
    <name evidence="11" type="ORF">CVT24_001993</name>
</gene>
<evidence type="ECO:0000259" key="10">
    <source>
        <dbReference type="Pfam" id="PF05572"/>
    </source>
</evidence>
<evidence type="ECO:0000256" key="5">
    <source>
        <dbReference type="ARBA" id="ARBA00022801"/>
    </source>
</evidence>
<dbReference type="EMBL" id="NHTK01001168">
    <property type="protein sequence ID" value="PPR02444.1"/>
    <property type="molecule type" value="Genomic_DNA"/>
</dbReference>
<keyword evidence="8" id="KW-1015">Disulfide bond</keyword>
<keyword evidence="12" id="KW-1185">Reference proteome</keyword>
<name>A0A409YHJ0_9AGAR</name>
<keyword evidence="6" id="KW-0862">Zinc</keyword>
<protein>
    <recommendedName>
        <fullName evidence="10">Peptidase M43 pregnancy-associated plasma-A domain-containing protein</fullName>
    </recommendedName>
</protein>
<evidence type="ECO:0000256" key="7">
    <source>
        <dbReference type="ARBA" id="ARBA00023049"/>
    </source>
</evidence>
<reference evidence="11 12" key="1">
    <citation type="journal article" date="2018" name="Evol. Lett.">
        <title>Horizontal gene cluster transfer increased hallucinogenic mushroom diversity.</title>
        <authorList>
            <person name="Reynolds H.T."/>
            <person name="Vijayakumar V."/>
            <person name="Gluck-Thaler E."/>
            <person name="Korotkin H.B."/>
            <person name="Matheny P.B."/>
            <person name="Slot J.C."/>
        </authorList>
    </citation>
    <scope>NUCLEOTIDE SEQUENCE [LARGE SCALE GENOMIC DNA]</scope>
    <source>
        <strain evidence="11 12">2629</strain>
    </source>
</reference>
<evidence type="ECO:0000256" key="9">
    <source>
        <dbReference type="SAM" id="MobiDB-lite"/>
    </source>
</evidence>
<organism evidence="11 12">
    <name type="scientific">Panaeolus cyanescens</name>
    <dbReference type="NCBI Taxonomy" id="181874"/>
    <lineage>
        <taxon>Eukaryota</taxon>
        <taxon>Fungi</taxon>
        <taxon>Dikarya</taxon>
        <taxon>Basidiomycota</taxon>
        <taxon>Agaricomycotina</taxon>
        <taxon>Agaricomycetes</taxon>
        <taxon>Agaricomycetidae</taxon>
        <taxon>Agaricales</taxon>
        <taxon>Agaricineae</taxon>
        <taxon>Galeropsidaceae</taxon>
        <taxon>Panaeolus</taxon>
    </lineage>
</organism>
<keyword evidence="3" id="KW-0479">Metal-binding</keyword>
<dbReference type="GO" id="GO:0046872">
    <property type="term" value="F:metal ion binding"/>
    <property type="evidence" value="ECO:0007669"/>
    <property type="project" value="UniProtKB-KW"/>
</dbReference>
<evidence type="ECO:0000256" key="6">
    <source>
        <dbReference type="ARBA" id="ARBA00022833"/>
    </source>
</evidence>
<sequence length="566" mass="59735">MLRSRTCGTVISDEKLALAEAHFKANKVVPNGTFSTEAATINVRFKQFCACTQTKSTVPPPQVYFHVIQSSTSLSGGNIPDSQITNQIAVMNKAYASAGITWVLAGTTRTTNAGWFSNVGPGTSQQTSMKNTLRTGTARDLNVYTVGFQSGAGAGLLGYSTFPSDYNSNPKDDGVVILYSSLPGGTASPYNLGQTLTHEAGHWVGLYHTFQGGCSGSGDQVSDTPPEASAAFGCPTGRDTCSGGGVDPIHNFMDYTDDSCMTEFTAGQITRLKTSSPSDLFNMQFRNILLALALAATSVVGRSGCGTEISDEEIVKAEAHFRANRVTPKMAKGTSNIAEAATINVYFHVVSAGTTLAQGYVPDSQVREQVDVLNADFADTGLTFVLRNITRTTNSGWFNNAGPSNSQQTAMKNALRVGGRADLNIYTVGFKSSSTSGLLGYATFPSSYSSSNKDDGVVALFSSLPGGTTTNYNRGQTMTHEVGHWVGLYHTFQGGCSGSGDQVSDTPPEASAASGCPVGRDTCSGGGVDPIHNFMDYSYDSCMTEFTPGQVTRLRSQISTYRGISA</sequence>
<dbReference type="Proteomes" id="UP000284842">
    <property type="component" value="Unassembled WGS sequence"/>
</dbReference>
<accession>A0A409YHJ0</accession>
<dbReference type="PANTHER" id="PTHR47466:SF1">
    <property type="entry name" value="METALLOPROTEASE MEP1 (AFU_ORTHOLOGUE AFUA_1G07730)-RELATED"/>
    <property type="match status" value="1"/>
</dbReference>
<dbReference type="InParanoid" id="A0A409YHJ0"/>
<evidence type="ECO:0000313" key="11">
    <source>
        <dbReference type="EMBL" id="PPR02444.1"/>
    </source>
</evidence>
<evidence type="ECO:0000256" key="2">
    <source>
        <dbReference type="ARBA" id="ARBA00022670"/>
    </source>
</evidence>
<dbReference type="GO" id="GO:0008237">
    <property type="term" value="F:metallopeptidase activity"/>
    <property type="evidence" value="ECO:0007669"/>
    <property type="project" value="UniProtKB-KW"/>
</dbReference>
<comment type="similarity">
    <text evidence="1">Belongs to the peptidase M43B family.</text>
</comment>
<keyword evidence="7" id="KW-0482">Metalloprotease</keyword>
<dbReference type="OrthoDB" id="536211at2759"/>
<feature type="domain" description="Peptidase M43 pregnancy-associated plasma-A" evidence="10">
    <location>
        <begin position="438"/>
        <end position="557"/>
    </location>
</feature>
<dbReference type="PANTHER" id="PTHR47466">
    <property type="match status" value="1"/>
</dbReference>
<dbReference type="AlphaFoldDB" id="A0A409YHJ0"/>
<evidence type="ECO:0000256" key="3">
    <source>
        <dbReference type="ARBA" id="ARBA00022723"/>
    </source>
</evidence>
<feature type="domain" description="Peptidase M43 pregnancy-associated plasma-A" evidence="10">
    <location>
        <begin position="188"/>
        <end position="273"/>
    </location>
</feature>
<keyword evidence="4" id="KW-0732">Signal</keyword>
<proteinExistence type="inferred from homology"/>
<dbReference type="CDD" id="cd04275">
    <property type="entry name" value="ZnMc_pappalysin_like"/>
    <property type="match status" value="2"/>
</dbReference>
<dbReference type="InterPro" id="IPR008754">
    <property type="entry name" value="Peptidase_M43"/>
</dbReference>
<comment type="caution">
    <text evidence="11">The sequence shown here is derived from an EMBL/GenBank/DDBJ whole genome shotgun (WGS) entry which is preliminary data.</text>
</comment>
<evidence type="ECO:0000256" key="4">
    <source>
        <dbReference type="ARBA" id="ARBA00022729"/>
    </source>
</evidence>
<evidence type="ECO:0000256" key="8">
    <source>
        <dbReference type="ARBA" id="ARBA00023157"/>
    </source>
</evidence>
<evidence type="ECO:0000313" key="12">
    <source>
        <dbReference type="Proteomes" id="UP000284842"/>
    </source>
</evidence>
<feature type="region of interest" description="Disordered" evidence="9">
    <location>
        <begin position="498"/>
        <end position="517"/>
    </location>
</feature>
<dbReference type="SUPFAM" id="SSF55486">
    <property type="entry name" value="Metalloproteases ('zincins'), catalytic domain"/>
    <property type="match status" value="2"/>
</dbReference>
<keyword evidence="2" id="KW-0645">Protease</keyword>